<dbReference type="EMBL" id="CP003130">
    <property type="protein sequence ID" value="AEU38684.1"/>
    <property type="molecule type" value="Genomic_DNA"/>
</dbReference>
<evidence type="ECO:0000313" key="1">
    <source>
        <dbReference type="EMBL" id="AEU38684.1"/>
    </source>
</evidence>
<dbReference type="AlphaFoldDB" id="G8NU49"/>
<sequence>MLATREFAPGPCGGKGLNCIGKKGCFGVLRLRHSQSTRVTSLRMTILGEGKDKSNKPCFSSYNICRTYSYRTTPESHKPPPASN</sequence>
<evidence type="ECO:0000313" key="2">
    <source>
        <dbReference type="Proteomes" id="UP000007113"/>
    </source>
</evidence>
<name>G8NU49_GRAMM</name>
<gene>
    <name evidence="1" type="ordered locus">AciX8_4411</name>
</gene>
<keyword evidence="2" id="KW-1185">Reference proteome</keyword>
<protein>
    <submittedName>
        <fullName evidence="1">Uncharacterized protein</fullName>
    </submittedName>
</protein>
<accession>G8NU49</accession>
<organism evidence="1 2">
    <name type="scientific">Granulicella mallensis (strain ATCC BAA-1857 / DSM 23137 / MP5ACTX8)</name>
    <dbReference type="NCBI Taxonomy" id="682795"/>
    <lineage>
        <taxon>Bacteria</taxon>
        <taxon>Pseudomonadati</taxon>
        <taxon>Acidobacteriota</taxon>
        <taxon>Terriglobia</taxon>
        <taxon>Terriglobales</taxon>
        <taxon>Acidobacteriaceae</taxon>
        <taxon>Granulicella</taxon>
    </lineage>
</organism>
<dbReference type="Proteomes" id="UP000007113">
    <property type="component" value="Chromosome"/>
</dbReference>
<reference evidence="1 2" key="1">
    <citation type="submission" date="2011-11" db="EMBL/GenBank/DDBJ databases">
        <title>Complete sequence of Granulicella mallensis MP5ACTX8.</title>
        <authorList>
            <consortium name="US DOE Joint Genome Institute"/>
            <person name="Lucas S."/>
            <person name="Copeland A."/>
            <person name="Lapidus A."/>
            <person name="Cheng J.-F."/>
            <person name="Goodwin L."/>
            <person name="Pitluck S."/>
            <person name="Peters L."/>
            <person name="Lu M."/>
            <person name="Detter J.C."/>
            <person name="Han C."/>
            <person name="Tapia R."/>
            <person name="Land M."/>
            <person name="Hauser L."/>
            <person name="Kyrpides N."/>
            <person name="Ivanova N."/>
            <person name="Mikhailova N."/>
            <person name="Pagani I."/>
            <person name="Rawat S."/>
            <person name="Mannisto M."/>
            <person name="Haggblom M."/>
            <person name="Woyke T."/>
        </authorList>
    </citation>
    <scope>NUCLEOTIDE SEQUENCE [LARGE SCALE GENOMIC DNA]</scope>
    <source>
        <strain evidence="2">ATCC BAA-1857 / DSM 23137 / MP5ACTX8</strain>
    </source>
</reference>
<dbReference type="STRING" id="682795.AciX8_4411"/>
<proteinExistence type="predicted"/>
<dbReference type="HOGENOM" id="CLU_2522888_0_0_0"/>
<dbReference type="KEGG" id="gma:AciX8_4411"/>